<dbReference type="EMBL" id="LR797171">
    <property type="protein sequence ID" value="CAB4191436.1"/>
    <property type="molecule type" value="Genomic_DNA"/>
</dbReference>
<evidence type="ECO:0000313" key="8">
    <source>
        <dbReference type="EMBL" id="CAB4222152.1"/>
    </source>
</evidence>
<evidence type="ECO:0000256" key="1">
    <source>
        <dbReference type="SAM" id="Phobius"/>
    </source>
</evidence>
<keyword evidence="1" id="KW-0812">Transmembrane</keyword>
<dbReference type="EMBL" id="LR796847">
    <property type="protein sequence ID" value="CAB4169610.1"/>
    <property type="molecule type" value="Genomic_DNA"/>
</dbReference>
<evidence type="ECO:0000313" key="3">
    <source>
        <dbReference type="EMBL" id="CAB4169610.1"/>
    </source>
</evidence>
<sequence>MLKLILSPLNKILAIIALVFAAVLAIYSKGRTDASARMVATQEKDAMRRLKNVLKANDDFERNSVPSKLRDNDGNRRD</sequence>
<keyword evidence="1" id="KW-1133">Transmembrane helix</keyword>
<name>A0A6J5SDN9_9CAUD</name>
<protein>
    <submittedName>
        <fullName evidence="7">Uncharacterized protein</fullName>
    </submittedName>
</protein>
<evidence type="ECO:0000313" key="5">
    <source>
        <dbReference type="EMBL" id="CAB4181519.1"/>
    </source>
</evidence>
<proteinExistence type="predicted"/>
<evidence type="ECO:0000313" key="2">
    <source>
        <dbReference type="EMBL" id="CAB4145726.1"/>
    </source>
</evidence>
<dbReference type="EMBL" id="LR796926">
    <property type="protein sequence ID" value="CAB4175824.1"/>
    <property type="molecule type" value="Genomic_DNA"/>
</dbReference>
<evidence type="ECO:0000313" key="6">
    <source>
        <dbReference type="EMBL" id="CAB4191436.1"/>
    </source>
</evidence>
<gene>
    <name evidence="5" type="ORF">UFOVP1072_41</name>
    <name evidence="6" type="ORF">UFOVP1211_31</name>
    <name evidence="7" type="ORF">UFOVP1420_20</name>
    <name evidence="9" type="ORF">UFOVP1518_19</name>
    <name evidence="8" type="ORF">UFOVP1657_13</name>
    <name evidence="2" type="ORF">UFOVP475_32</name>
    <name evidence="3" type="ORF">UFOVP897_62</name>
    <name evidence="4" type="ORF">UFOVP984_32</name>
</gene>
<reference evidence="7" key="1">
    <citation type="submission" date="2020-05" db="EMBL/GenBank/DDBJ databases">
        <authorList>
            <person name="Chiriac C."/>
            <person name="Salcher M."/>
            <person name="Ghai R."/>
            <person name="Kavagutti S V."/>
        </authorList>
    </citation>
    <scope>NUCLEOTIDE SEQUENCE</scope>
</reference>
<dbReference type="EMBL" id="LR797514">
    <property type="protein sequence ID" value="CAB4222152.1"/>
    <property type="molecule type" value="Genomic_DNA"/>
</dbReference>
<dbReference type="EMBL" id="LR796460">
    <property type="protein sequence ID" value="CAB4145726.1"/>
    <property type="molecule type" value="Genomic_DNA"/>
</dbReference>
<organism evidence="7">
    <name type="scientific">uncultured Caudovirales phage</name>
    <dbReference type="NCBI Taxonomy" id="2100421"/>
    <lineage>
        <taxon>Viruses</taxon>
        <taxon>Duplodnaviria</taxon>
        <taxon>Heunggongvirae</taxon>
        <taxon>Uroviricota</taxon>
        <taxon>Caudoviricetes</taxon>
        <taxon>Peduoviridae</taxon>
        <taxon>Maltschvirus</taxon>
        <taxon>Maltschvirus maltsch</taxon>
    </lineage>
</organism>
<evidence type="ECO:0000313" key="7">
    <source>
        <dbReference type="EMBL" id="CAB4211739.1"/>
    </source>
</evidence>
<evidence type="ECO:0000313" key="4">
    <source>
        <dbReference type="EMBL" id="CAB4175824.1"/>
    </source>
</evidence>
<dbReference type="EMBL" id="LR798369">
    <property type="protein sequence ID" value="CAB5227150.1"/>
    <property type="molecule type" value="Genomic_DNA"/>
</dbReference>
<feature type="transmembrane region" description="Helical" evidence="1">
    <location>
        <begin position="12"/>
        <end position="28"/>
    </location>
</feature>
<keyword evidence="1" id="KW-0472">Membrane</keyword>
<evidence type="ECO:0000313" key="9">
    <source>
        <dbReference type="EMBL" id="CAB5227150.1"/>
    </source>
</evidence>
<dbReference type="EMBL" id="LR797376">
    <property type="protein sequence ID" value="CAB4211739.1"/>
    <property type="molecule type" value="Genomic_DNA"/>
</dbReference>
<dbReference type="EMBL" id="LR797018">
    <property type="protein sequence ID" value="CAB4181519.1"/>
    <property type="molecule type" value="Genomic_DNA"/>
</dbReference>
<accession>A0A6J5SDN9</accession>